<sequence>MGFNMRLRELLGLSAGRGSAVSSSLRNAARLDVYGSTGSPGPFDQPPCEPILLAEPLPWELQTGHGGTIADWVNRPEPR</sequence>
<dbReference type="Proteomes" id="UP001597347">
    <property type="component" value="Unassembled WGS sequence"/>
</dbReference>
<organism evidence="1 2">
    <name type="scientific">Amnibacterium endophyticum</name>
    <dbReference type="NCBI Taxonomy" id="2109337"/>
    <lineage>
        <taxon>Bacteria</taxon>
        <taxon>Bacillati</taxon>
        <taxon>Actinomycetota</taxon>
        <taxon>Actinomycetes</taxon>
        <taxon>Micrococcales</taxon>
        <taxon>Microbacteriaceae</taxon>
        <taxon>Amnibacterium</taxon>
    </lineage>
</organism>
<dbReference type="RefSeq" id="WP_377931833.1">
    <property type="nucleotide sequence ID" value="NZ_JBHUEA010000003.1"/>
</dbReference>
<name>A0ABW4LC23_9MICO</name>
<accession>A0ABW4LC23</accession>
<gene>
    <name evidence="1" type="ORF">ACFSBI_02835</name>
</gene>
<protein>
    <submittedName>
        <fullName evidence="1">Uncharacterized protein</fullName>
    </submittedName>
</protein>
<comment type="caution">
    <text evidence="1">The sequence shown here is derived from an EMBL/GenBank/DDBJ whole genome shotgun (WGS) entry which is preliminary data.</text>
</comment>
<dbReference type="EMBL" id="JBHUEA010000003">
    <property type="protein sequence ID" value="MFD1720474.1"/>
    <property type="molecule type" value="Genomic_DNA"/>
</dbReference>
<proteinExistence type="predicted"/>
<reference evidence="2" key="1">
    <citation type="journal article" date="2019" name="Int. J. Syst. Evol. Microbiol.">
        <title>The Global Catalogue of Microorganisms (GCM) 10K type strain sequencing project: providing services to taxonomists for standard genome sequencing and annotation.</title>
        <authorList>
            <consortium name="The Broad Institute Genomics Platform"/>
            <consortium name="The Broad Institute Genome Sequencing Center for Infectious Disease"/>
            <person name="Wu L."/>
            <person name="Ma J."/>
        </authorList>
    </citation>
    <scope>NUCLEOTIDE SEQUENCE [LARGE SCALE GENOMIC DNA]</scope>
    <source>
        <strain evidence="2">CGMCC 1.12471</strain>
    </source>
</reference>
<keyword evidence="2" id="KW-1185">Reference proteome</keyword>
<evidence type="ECO:0000313" key="2">
    <source>
        <dbReference type="Proteomes" id="UP001597347"/>
    </source>
</evidence>
<evidence type="ECO:0000313" key="1">
    <source>
        <dbReference type="EMBL" id="MFD1720474.1"/>
    </source>
</evidence>